<feature type="non-terminal residue" evidence="2">
    <location>
        <position position="84"/>
    </location>
</feature>
<keyword evidence="1" id="KW-0812">Transmembrane</keyword>
<proteinExistence type="predicted"/>
<accession>X1MR83</accession>
<organism evidence="2">
    <name type="scientific">marine sediment metagenome</name>
    <dbReference type="NCBI Taxonomy" id="412755"/>
    <lineage>
        <taxon>unclassified sequences</taxon>
        <taxon>metagenomes</taxon>
        <taxon>ecological metagenomes</taxon>
    </lineage>
</organism>
<comment type="caution">
    <text evidence="2">The sequence shown here is derived from an EMBL/GenBank/DDBJ whole genome shotgun (WGS) entry which is preliminary data.</text>
</comment>
<dbReference type="AlphaFoldDB" id="X1MR83"/>
<gene>
    <name evidence="2" type="ORF">S06H3_33253</name>
</gene>
<name>X1MR83_9ZZZZ</name>
<protein>
    <recommendedName>
        <fullName evidence="3">Peptidase M50 domain-containing protein</fullName>
    </recommendedName>
</protein>
<reference evidence="2" key="1">
    <citation type="journal article" date="2014" name="Front. Microbiol.">
        <title>High frequency of phylogenetically diverse reductive dehalogenase-homologous genes in deep subseafloor sedimentary metagenomes.</title>
        <authorList>
            <person name="Kawai M."/>
            <person name="Futagami T."/>
            <person name="Toyoda A."/>
            <person name="Takaki Y."/>
            <person name="Nishi S."/>
            <person name="Hori S."/>
            <person name="Arai W."/>
            <person name="Tsubouchi T."/>
            <person name="Morono Y."/>
            <person name="Uchiyama I."/>
            <person name="Ito T."/>
            <person name="Fujiyama A."/>
            <person name="Inagaki F."/>
            <person name="Takami H."/>
        </authorList>
    </citation>
    <scope>NUCLEOTIDE SEQUENCE</scope>
    <source>
        <strain evidence="2">Expedition CK06-06</strain>
    </source>
</reference>
<dbReference type="EMBL" id="BARV01019832">
    <property type="protein sequence ID" value="GAI20521.1"/>
    <property type="molecule type" value="Genomic_DNA"/>
</dbReference>
<keyword evidence="1" id="KW-1133">Transmembrane helix</keyword>
<keyword evidence="1" id="KW-0472">Membrane</keyword>
<evidence type="ECO:0008006" key="3">
    <source>
        <dbReference type="Google" id="ProtNLM"/>
    </source>
</evidence>
<feature type="transmembrane region" description="Helical" evidence="1">
    <location>
        <begin position="16"/>
        <end position="37"/>
    </location>
</feature>
<evidence type="ECO:0000313" key="2">
    <source>
        <dbReference type="EMBL" id="GAI20521.1"/>
    </source>
</evidence>
<sequence>MTEITENIRPLEKPKVLLPIILFLVTLVTTTTSGALYEGENPFRYPATLIKGLPFSASLLLILGTHELGHYFASVRHRVTTTLP</sequence>
<evidence type="ECO:0000256" key="1">
    <source>
        <dbReference type="SAM" id="Phobius"/>
    </source>
</evidence>